<sequence length="207" mass="24186">MFADDTAFWSSNKCPTRATANIQQLLRKFEEWANKWRISPNPKKSQSILISYPHAIPKQYAFSRTKLTLHNQPIPKQKTIKYLGITFSQTGSLLADLDLTLKKIRNRANLLYLIRGRIRGCNTETLLHTYKSFIRPVIEYRAPLYASLSQRILNRILTSERKILRRILKLDYKFPSSHVHTTAKTPTIASRLTELQQKYIHRTLNSF</sequence>
<feature type="domain" description="Reverse transcriptase" evidence="1">
    <location>
        <begin position="1"/>
        <end position="87"/>
    </location>
</feature>
<proteinExistence type="predicted"/>
<keyword evidence="3" id="KW-1185">Reference proteome</keyword>
<dbReference type="InterPro" id="IPR000477">
    <property type="entry name" value="RT_dom"/>
</dbReference>
<protein>
    <recommendedName>
        <fullName evidence="1">Reverse transcriptase domain-containing protein</fullName>
    </recommendedName>
</protein>
<dbReference type="PROSITE" id="PS50878">
    <property type="entry name" value="RT_POL"/>
    <property type="match status" value="1"/>
</dbReference>
<evidence type="ECO:0000313" key="2">
    <source>
        <dbReference type="EMBL" id="KAJ3665383.1"/>
    </source>
</evidence>
<accession>A0AA38IY00</accession>
<dbReference type="EMBL" id="JALNTZ010000001">
    <property type="protein sequence ID" value="KAJ3665383.1"/>
    <property type="molecule type" value="Genomic_DNA"/>
</dbReference>
<dbReference type="PANTHER" id="PTHR33332">
    <property type="entry name" value="REVERSE TRANSCRIPTASE DOMAIN-CONTAINING PROTEIN"/>
    <property type="match status" value="1"/>
</dbReference>
<dbReference type="Proteomes" id="UP001168821">
    <property type="component" value="Unassembled WGS sequence"/>
</dbReference>
<organism evidence="2 3">
    <name type="scientific">Zophobas morio</name>
    <dbReference type="NCBI Taxonomy" id="2755281"/>
    <lineage>
        <taxon>Eukaryota</taxon>
        <taxon>Metazoa</taxon>
        <taxon>Ecdysozoa</taxon>
        <taxon>Arthropoda</taxon>
        <taxon>Hexapoda</taxon>
        <taxon>Insecta</taxon>
        <taxon>Pterygota</taxon>
        <taxon>Neoptera</taxon>
        <taxon>Endopterygota</taxon>
        <taxon>Coleoptera</taxon>
        <taxon>Polyphaga</taxon>
        <taxon>Cucujiformia</taxon>
        <taxon>Tenebrionidae</taxon>
        <taxon>Zophobas</taxon>
    </lineage>
</organism>
<reference evidence="2" key="1">
    <citation type="journal article" date="2023" name="G3 (Bethesda)">
        <title>Whole genome assemblies of Zophobas morio and Tenebrio molitor.</title>
        <authorList>
            <person name="Kaur S."/>
            <person name="Stinson S.A."/>
            <person name="diCenzo G.C."/>
        </authorList>
    </citation>
    <scope>NUCLEOTIDE SEQUENCE</scope>
    <source>
        <strain evidence="2">QUZm001</strain>
    </source>
</reference>
<comment type="caution">
    <text evidence="2">The sequence shown here is derived from an EMBL/GenBank/DDBJ whole genome shotgun (WGS) entry which is preliminary data.</text>
</comment>
<name>A0AA38IY00_9CUCU</name>
<dbReference type="AlphaFoldDB" id="A0AA38IY00"/>
<evidence type="ECO:0000259" key="1">
    <source>
        <dbReference type="PROSITE" id="PS50878"/>
    </source>
</evidence>
<evidence type="ECO:0000313" key="3">
    <source>
        <dbReference type="Proteomes" id="UP001168821"/>
    </source>
</evidence>
<gene>
    <name evidence="2" type="ORF">Zmor_000880</name>
</gene>